<reference evidence="3 4" key="1">
    <citation type="submission" date="2019-07" db="EMBL/GenBank/DDBJ databases">
        <title>Whole genome shotgun sequence of Halomonas halophila NBRC 102604.</title>
        <authorList>
            <person name="Hosoyama A."/>
            <person name="Uohara A."/>
            <person name="Ohji S."/>
            <person name="Ichikawa N."/>
        </authorList>
    </citation>
    <scope>NUCLEOTIDE SEQUENCE [LARGE SCALE GENOMIC DNA]</scope>
    <source>
        <strain evidence="3 4">NBRC 102604</strain>
    </source>
</reference>
<sequence length="333" mass="36422">MTTAIAASLCLGQTALAATDYPLTLSSCGHEITVERPPERVVSVGQATTEILYLLGLSEKVVGTALWVNPVLDRFTEVDADVTRLSNNAPSYESVVGQHPDLVVTAYQWMIGPQGAVGTPEMFDDIAIPSWVMPTDCVGKHNRNSLDGTRTTPFDPELLYDGIATLARIFDVSARGDEVIADLRAREEAAKERARAMALPKDIRGVFWYSSADLAIAPYVAGANGVPGWMMATLGITNVIASEEEWPTVGWETIARGHPSFIAAARMDRRRLPADDITVKREFLDTDPVTREMPAVRNDRIVEIDAHAMDPSIRAIFALERLTDRLADFELSP</sequence>
<dbReference type="InterPro" id="IPR050902">
    <property type="entry name" value="ABC_Transporter_SBP"/>
</dbReference>
<dbReference type="EMBL" id="BJUS01000006">
    <property type="protein sequence ID" value="GEK72418.1"/>
    <property type="molecule type" value="Genomic_DNA"/>
</dbReference>
<dbReference type="Pfam" id="PF01497">
    <property type="entry name" value="Peripla_BP_2"/>
    <property type="match status" value="1"/>
</dbReference>
<evidence type="ECO:0000313" key="4">
    <source>
        <dbReference type="Proteomes" id="UP000321121"/>
    </source>
</evidence>
<gene>
    <name evidence="3" type="ORF">HHA04nite_09620</name>
</gene>
<dbReference type="Gene3D" id="3.40.50.1980">
    <property type="entry name" value="Nitrogenase molybdenum iron protein domain"/>
    <property type="match status" value="2"/>
</dbReference>
<keyword evidence="1" id="KW-0732">Signal</keyword>
<evidence type="ECO:0000256" key="1">
    <source>
        <dbReference type="SAM" id="SignalP"/>
    </source>
</evidence>
<dbReference type="InterPro" id="IPR002491">
    <property type="entry name" value="ABC_transptr_periplasmic_BD"/>
</dbReference>
<name>A0ABQ0U3X3_9GAMM</name>
<dbReference type="PANTHER" id="PTHR30535">
    <property type="entry name" value="VITAMIN B12-BINDING PROTEIN"/>
    <property type="match status" value="1"/>
</dbReference>
<organism evidence="3 4">
    <name type="scientific">Halomonas halophila</name>
    <dbReference type="NCBI Taxonomy" id="29573"/>
    <lineage>
        <taxon>Bacteria</taxon>
        <taxon>Pseudomonadati</taxon>
        <taxon>Pseudomonadota</taxon>
        <taxon>Gammaproteobacteria</taxon>
        <taxon>Oceanospirillales</taxon>
        <taxon>Halomonadaceae</taxon>
        <taxon>Halomonas</taxon>
    </lineage>
</organism>
<protein>
    <submittedName>
        <fullName evidence="3">ABC transporter substrate-binding protein</fullName>
    </submittedName>
</protein>
<dbReference type="Proteomes" id="UP000321121">
    <property type="component" value="Unassembled WGS sequence"/>
</dbReference>
<feature type="signal peptide" evidence="1">
    <location>
        <begin position="1"/>
        <end position="17"/>
    </location>
</feature>
<keyword evidence="4" id="KW-1185">Reference proteome</keyword>
<dbReference type="RefSeq" id="WP_246124642.1">
    <property type="nucleotide sequence ID" value="NZ_BJUS01000006.1"/>
</dbReference>
<comment type="caution">
    <text evidence="3">The sequence shown here is derived from an EMBL/GenBank/DDBJ whole genome shotgun (WGS) entry which is preliminary data.</text>
</comment>
<accession>A0ABQ0U3X3</accession>
<dbReference type="PROSITE" id="PS50983">
    <property type="entry name" value="FE_B12_PBP"/>
    <property type="match status" value="1"/>
</dbReference>
<dbReference type="SUPFAM" id="SSF53807">
    <property type="entry name" value="Helical backbone' metal receptor"/>
    <property type="match status" value="1"/>
</dbReference>
<evidence type="ECO:0000313" key="3">
    <source>
        <dbReference type="EMBL" id="GEK72418.1"/>
    </source>
</evidence>
<evidence type="ECO:0000259" key="2">
    <source>
        <dbReference type="PROSITE" id="PS50983"/>
    </source>
</evidence>
<dbReference type="PANTHER" id="PTHR30535:SF34">
    <property type="entry name" value="MOLYBDATE-BINDING PROTEIN MOLA"/>
    <property type="match status" value="1"/>
</dbReference>
<proteinExistence type="predicted"/>
<feature type="domain" description="Fe/B12 periplasmic-binding" evidence="2">
    <location>
        <begin position="40"/>
        <end position="333"/>
    </location>
</feature>
<feature type="chain" id="PRO_5047441526" evidence="1">
    <location>
        <begin position="18"/>
        <end position="333"/>
    </location>
</feature>